<gene>
    <name evidence="3" type="ORF">IL334_004845</name>
</gene>
<evidence type="ECO:0000256" key="1">
    <source>
        <dbReference type="SAM" id="MobiDB-lite"/>
    </source>
</evidence>
<feature type="region of interest" description="Disordered" evidence="1">
    <location>
        <begin position="263"/>
        <end position="341"/>
    </location>
</feature>
<feature type="compositionally biased region" description="Polar residues" evidence="1">
    <location>
        <begin position="133"/>
        <end position="145"/>
    </location>
</feature>
<dbReference type="SUPFAM" id="SSF160443">
    <property type="entry name" value="SMR domain-like"/>
    <property type="match status" value="1"/>
</dbReference>
<feature type="compositionally biased region" description="Low complexity" evidence="1">
    <location>
        <begin position="109"/>
        <end position="123"/>
    </location>
</feature>
<feature type="region of interest" description="Disordered" evidence="1">
    <location>
        <begin position="203"/>
        <end position="251"/>
    </location>
</feature>
<feature type="region of interest" description="Disordered" evidence="1">
    <location>
        <begin position="698"/>
        <end position="732"/>
    </location>
</feature>
<evidence type="ECO:0000313" key="3">
    <source>
        <dbReference type="EMBL" id="WRT67871.1"/>
    </source>
</evidence>
<feature type="region of interest" description="Disordered" evidence="1">
    <location>
        <begin position="108"/>
        <end position="154"/>
    </location>
</feature>
<accession>A0ABZ1D1G7</accession>
<feature type="region of interest" description="Disordered" evidence="1">
    <location>
        <begin position="500"/>
        <end position="529"/>
    </location>
</feature>
<proteinExistence type="predicted"/>
<feature type="compositionally biased region" description="Low complexity" evidence="1">
    <location>
        <begin position="699"/>
        <end position="708"/>
    </location>
</feature>
<feature type="domain" description="Smr" evidence="2">
    <location>
        <begin position="733"/>
        <end position="821"/>
    </location>
</feature>
<feature type="compositionally biased region" description="Low complexity" evidence="1">
    <location>
        <begin position="302"/>
        <end position="340"/>
    </location>
</feature>
<dbReference type="RefSeq" id="XP_062792611.1">
    <property type="nucleotide sequence ID" value="XM_062936560.1"/>
</dbReference>
<evidence type="ECO:0000259" key="2">
    <source>
        <dbReference type="PROSITE" id="PS50828"/>
    </source>
</evidence>
<dbReference type="GeneID" id="87956976"/>
<dbReference type="Proteomes" id="UP001329825">
    <property type="component" value="Chromosome 6"/>
</dbReference>
<sequence length="822" mass="89692">MVHEESIDSSSLAAILAADYPLIDPPLILALLSDYQPRSISSDDIENIKDQLGILEATLVPDSDIDIDIDTITDIISESNESLNENTSAGSTTSGFIDEISNRLESLHTTSSSNDPTASTSSSRSKKNGHGNGSKTSNKSDISGSNDDDYGDEGELLKSLFPSISEEDLNSALRSHTTLQEAIDYLLSLELIRNVEQEGHWPDEDVTVASEPELERWEESKIKSKKTKTKSTSSSRTPSQPPSKESSPLALSTPRFDNIALTPLNHSRLSTSDNSASPSLSMPTKKKKKDKIIIPLVDTLQRKASPAPSRPTSRSTSKSRTIQAGSRSSSPARISTSGPSNNAWHTVTSLSSYLSDLLPLPSNYFLSYLHSPEYHSAYSAILASLAKLPSSTKRDVNASRRILEDLYGLTLSISGESDGNGLGKREIERDLEICVHAAGEDVATVMDLMDLLGEISEWPSDDDFFDAKPDYTINHNHLNHILKPETISINLHPIQAIDMTRSSSATSTKSLDEPPKSTSNLPGKMTRPEKKVKAVLQQEEHLSGGAIREARIRNVPGSKPSITSISHPTALDSFGTTSPAPSSPQLGPKNLKQIHPQNWRTVSHARPNKPRRDGGERRLTVEQCMANAQLERARREIAIRAAGRNFKTNTNGIAGGGRAVKGAVAGHYATQAREAAERAREWELKAARLVVTSHLQAQNNPATNGTNHNHNHTHSHSRDQGQHGSGSGGTKTIDLHHLTIQEATTVVDEIAENWWKSEKETRSERWRKQDEGKLIVITGVGRHSANGKGVLGPAVASHLEYQDWRVDRGDSERGYLVIRGKK</sequence>
<keyword evidence="4" id="KW-1185">Reference proteome</keyword>
<feature type="compositionally biased region" description="Basic and acidic residues" evidence="1">
    <location>
        <begin position="213"/>
        <end position="222"/>
    </location>
</feature>
<name>A0ABZ1D1G7_9TREE</name>
<dbReference type="EMBL" id="CP141886">
    <property type="protein sequence ID" value="WRT67871.1"/>
    <property type="molecule type" value="Genomic_DNA"/>
</dbReference>
<dbReference type="InterPro" id="IPR052772">
    <property type="entry name" value="Endo/PolyKinase_Domain-Protein"/>
</dbReference>
<evidence type="ECO:0000313" key="4">
    <source>
        <dbReference type="Proteomes" id="UP001329825"/>
    </source>
</evidence>
<organism evidence="3 4">
    <name type="scientific">Kwoniella shivajii</name>
    <dbReference type="NCBI Taxonomy" id="564305"/>
    <lineage>
        <taxon>Eukaryota</taxon>
        <taxon>Fungi</taxon>
        <taxon>Dikarya</taxon>
        <taxon>Basidiomycota</taxon>
        <taxon>Agaricomycotina</taxon>
        <taxon>Tremellomycetes</taxon>
        <taxon>Tremellales</taxon>
        <taxon>Cryptococcaceae</taxon>
        <taxon>Kwoniella</taxon>
    </lineage>
</organism>
<dbReference type="CDD" id="cd14279">
    <property type="entry name" value="CUE"/>
    <property type="match status" value="1"/>
</dbReference>
<feature type="compositionally biased region" description="Polar residues" evidence="1">
    <location>
        <begin position="264"/>
        <end position="282"/>
    </location>
</feature>
<dbReference type="SMART" id="SM00463">
    <property type="entry name" value="SMR"/>
    <property type="match status" value="1"/>
</dbReference>
<dbReference type="Gene3D" id="3.30.1370.110">
    <property type="match status" value="1"/>
</dbReference>
<dbReference type="InterPro" id="IPR036063">
    <property type="entry name" value="Smr_dom_sf"/>
</dbReference>
<dbReference type="PANTHER" id="PTHR46535:SF1">
    <property type="entry name" value="NEDD4-BINDING PROTEIN 2"/>
    <property type="match status" value="1"/>
</dbReference>
<reference evidence="3 4" key="1">
    <citation type="submission" date="2024-01" db="EMBL/GenBank/DDBJ databases">
        <title>Comparative genomics of Cryptococcus and Kwoniella reveals pathogenesis evolution and contrasting modes of karyotype evolution via chromosome fusion or intercentromeric recombination.</title>
        <authorList>
            <person name="Coelho M.A."/>
            <person name="David-Palma M."/>
            <person name="Shea T."/>
            <person name="Bowers K."/>
            <person name="McGinley-Smith S."/>
            <person name="Mohammad A.W."/>
            <person name="Gnirke A."/>
            <person name="Yurkov A.M."/>
            <person name="Nowrousian M."/>
            <person name="Sun S."/>
            <person name="Cuomo C.A."/>
            <person name="Heitman J."/>
        </authorList>
    </citation>
    <scope>NUCLEOTIDE SEQUENCE [LARGE SCALE GENOMIC DNA]</scope>
    <source>
        <strain evidence="3">CBS 11374</strain>
    </source>
</reference>
<dbReference type="PROSITE" id="PS50828">
    <property type="entry name" value="SMR"/>
    <property type="match status" value="1"/>
</dbReference>
<feature type="compositionally biased region" description="Polar residues" evidence="1">
    <location>
        <begin position="500"/>
        <end position="509"/>
    </location>
</feature>
<protein>
    <recommendedName>
        <fullName evidence="2">Smr domain-containing protein</fullName>
    </recommendedName>
</protein>
<feature type="compositionally biased region" description="Low complexity" evidence="1">
    <location>
        <begin position="230"/>
        <end position="244"/>
    </location>
</feature>
<dbReference type="PANTHER" id="PTHR46535">
    <property type="entry name" value="NEDD4-BINDING PROTEIN 2"/>
    <property type="match status" value="1"/>
</dbReference>
<dbReference type="InterPro" id="IPR002625">
    <property type="entry name" value="Smr_dom"/>
</dbReference>